<dbReference type="GO" id="GO:0008168">
    <property type="term" value="F:methyltransferase activity"/>
    <property type="evidence" value="ECO:0007669"/>
    <property type="project" value="UniProtKB-KW"/>
</dbReference>
<dbReference type="EMBL" id="JACJFM010000017">
    <property type="protein sequence ID" value="MBB1487660.1"/>
    <property type="molecule type" value="Genomic_DNA"/>
</dbReference>
<dbReference type="Proteomes" id="UP000565262">
    <property type="component" value="Unassembled WGS sequence"/>
</dbReference>
<dbReference type="PANTHER" id="PTHR43464:SF92">
    <property type="entry name" value="SLR1071 PROTEIN"/>
    <property type="match status" value="1"/>
</dbReference>
<feature type="domain" description="Methyltransferase" evidence="1">
    <location>
        <begin position="56"/>
        <end position="151"/>
    </location>
</feature>
<evidence type="ECO:0000313" key="2">
    <source>
        <dbReference type="EMBL" id="MBB1487660.1"/>
    </source>
</evidence>
<keyword evidence="2" id="KW-0808">Transferase</keyword>
<gene>
    <name evidence="2" type="ORF">H4O21_13705</name>
</gene>
<sequence length="214" mass="23594">MHAGTIMNYGEIMSQVTGTAGYERFASRFVESSQSMDFRVVCQAFIDYLPEFPARILDVGAGAGQNAAALADMGYNVTAIEPLDIFLTAAQTAYSDQAINWHQCQMPGLACLDGKEASFDFILAEGVWHHLDETERQSTVLRFGELLRPGGRCALSLRNGPMGMGSCVYPTDADETIAQFLRAGFKCMMHLEHFPGLIQGKENIIWSRVVLEKL</sequence>
<dbReference type="SUPFAM" id="SSF53335">
    <property type="entry name" value="S-adenosyl-L-methionine-dependent methyltransferases"/>
    <property type="match status" value="1"/>
</dbReference>
<accession>A0A839ISL0</accession>
<dbReference type="RefSeq" id="WP_182809437.1">
    <property type="nucleotide sequence ID" value="NZ_JACJFM010000017.1"/>
</dbReference>
<dbReference type="PANTHER" id="PTHR43464">
    <property type="entry name" value="METHYLTRANSFERASE"/>
    <property type="match status" value="1"/>
</dbReference>
<proteinExistence type="predicted"/>
<dbReference type="AlphaFoldDB" id="A0A839ISL0"/>
<dbReference type="InterPro" id="IPR041698">
    <property type="entry name" value="Methyltransf_25"/>
</dbReference>
<evidence type="ECO:0000313" key="3">
    <source>
        <dbReference type="Proteomes" id="UP000565262"/>
    </source>
</evidence>
<keyword evidence="2" id="KW-0489">Methyltransferase</keyword>
<dbReference type="GO" id="GO:0032259">
    <property type="term" value="P:methylation"/>
    <property type="evidence" value="ECO:0007669"/>
    <property type="project" value="UniProtKB-KW"/>
</dbReference>
<dbReference type="Pfam" id="PF13649">
    <property type="entry name" value="Methyltransf_25"/>
    <property type="match status" value="1"/>
</dbReference>
<evidence type="ECO:0000259" key="1">
    <source>
        <dbReference type="Pfam" id="PF13649"/>
    </source>
</evidence>
<dbReference type="Gene3D" id="3.40.50.150">
    <property type="entry name" value="Vaccinia Virus protein VP39"/>
    <property type="match status" value="1"/>
</dbReference>
<name>A0A839ISL0_9GAMM</name>
<reference evidence="2 3" key="1">
    <citation type="submission" date="2020-08" db="EMBL/GenBank/DDBJ databases">
        <title>Oceanospirillum sp. nov. isolated from marine sediment.</title>
        <authorList>
            <person name="Ji X."/>
        </authorList>
    </citation>
    <scope>NUCLEOTIDE SEQUENCE [LARGE SCALE GENOMIC DNA]</scope>
    <source>
        <strain evidence="2 3">D5</strain>
    </source>
</reference>
<comment type="caution">
    <text evidence="2">The sequence shown here is derived from an EMBL/GenBank/DDBJ whole genome shotgun (WGS) entry which is preliminary data.</text>
</comment>
<keyword evidence="3" id="KW-1185">Reference proteome</keyword>
<protein>
    <submittedName>
        <fullName evidence="2">Class I SAM-dependent methyltransferase</fullName>
    </submittedName>
</protein>
<organism evidence="2 3">
    <name type="scientific">Oceanospirillum sediminis</name>
    <dbReference type="NCBI Taxonomy" id="2760088"/>
    <lineage>
        <taxon>Bacteria</taxon>
        <taxon>Pseudomonadati</taxon>
        <taxon>Pseudomonadota</taxon>
        <taxon>Gammaproteobacteria</taxon>
        <taxon>Oceanospirillales</taxon>
        <taxon>Oceanospirillaceae</taxon>
        <taxon>Oceanospirillum</taxon>
    </lineage>
</organism>
<dbReference type="InterPro" id="IPR029063">
    <property type="entry name" value="SAM-dependent_MTases_sf"/>
</dbReference>